<dbReference type="InterPro" id="IPR050498">
    <property type="entry name" value="Ycf3"/>
</dbReference>
<keyword evidence="5" id="KW-0812">Transmembrane</keyword>
<keyword evidence="4" id="KW-0175">Coiled coil</keyword>
<comment type="caution">
    <text evidence="6">The sequence shown here is derived from an EMBL/GenBank/DDBJ whole genome shotgun (WGS) entry which is preliminary data.</text>
</comment>
<dbReference type="PANTHER" id="PTHR44858:SF1">
    <property type="entry name" value="UDP-N-ACETYLGLUCOSAMINE--PEPTIDE N-ACETYLGLUCOSAMINYLTRANSFERASE SPINDLY-RELATED"/>
    <property type="match status" value="1"/>
</dbReference>
<evidence type="ECO:0000256" key="5">
    <source>
        <dbReference type="SAM" id="Phobius"/>
    </source>
</evidence>
<feature type="repeat" description="TPR" evidence="3">
    <location>
        <begin position="469"/>
        <end position="502"/>
    </location>
</feature>
<sequence length="529" mass="60069">MKKILGLAVDKLLSDDDSLELWRAIFPLFILVLIGFIFIFFYALGNANTVSHNCSHILNIGRCSSNIMALFGTTATVGGGCLLLGGLVGFLFGVPRTIESNFNIEKHNNREDISENSTSKNNSDLIKANTNLEQISDWLTKILVGVGLTQIEPILRFYKNSVLPGISPVFSGASGISADAVRSYTTAVIIYFSICGFFIGYLWSRVYLTNSLRRNAYQELQEQVDSAQEKLEKTRALSTTIQFVRQILDTIPETYLLRIDETYSKHTFSSEKILETIEKRVNEILAKLKKVDNTLPQSLDIFLEKVLADIPESNNFFFLRSKDYVNLGAIYNLKGELNNAICFYDKALEINEYSFMPYNLKGLALAKKKEYENAIKVFDKAIETAPSNPIGWNNKGFAIITQIDESEFNVREIAEKAETALKCFRKTISLNPRFAVAYSNMGYAYYYLKHEDKELEAYQEALKIDEECTLALYNLACYYAQRGMIEKVLQNLKKAIDINPDVAKLIEDEEDFNSIRGIPEFKNFLRSFR</sequence>
<dbReference type="AlphaFoldDB" id="U5DU36"/>
<feature type="transmembrane region" description="Helical" evidence="5">
    <location>
        <begin position="24"/>
        <end position="45"/>
    </location>
</feature>
<name>U5DU36_9CHRO</name>
<dbReference type="eggNOG" id="COG0457">
    <property type="taxonomic scope" value="Bacteria"/>
</dbReference>
<dbReference type="NCBIfam" id="NF047558">
    <property type="entry name" value="TPR_END_plus"/>
    <property type="match status" value="1"/>
</dbReference>
<evidence type="ECO:0000256" key="4">
    <source>
        <dbReference type="SAM" id="Coils"/>
    </source>
</evidence>
<feature type="repeat" description="TPR" evidence="3">
    <location>
        <begin position="435"/>
        <end position="468"/>
    </location>
</feature>
<dbReference type="InterPro" id="IPR011990">
    <property type="entry name" value="TPR-like_helical_dom_sf"/>
</dbReference>
<feature type="transmembrane region" description="Helical" evidence="5">
    <location>
        <begin position="66"/>
        <end position="92"/>
    </location>
</feature>
<keyword evidence="1" id="KW-0677">Repeat</keyword>
<dbReference type="InterPro" id="IPR019734">
    <property type="entry name" value="TPR_rpt"/>
</dbReference>
<feature type="repeat" description="TPR" evidence="3">
    <location>
        <begin position="355"/>
        <end position="388"/>
    </location>
</feature>
<dbReference type="OrthoDB" id="5477554at2"/>
<keyword evidence="7" id="KW-1185">Reference proteome</keyword>
<feature type="coiled-coil region" evidence="4">
    <location>
        <begin position="210"/>
        <end position="237"/>
    </location>
</feature>
<evidence type="ECO:0000313" key="6">
    <source>
        <dbReference type="EMBL" id="ERN43200.1"/>
    </source>
</evidence>
<dbReference type="Pfam" id="PF13181">
    <property type="entry name" value="TPR_8"/>
    <property type="match status" value="4"/>
</dbReference>
<protein>
    <submittedName>
        <fullName evidence="6">Tetratricopeptide TPR_1 repeat-containing protein</fullName>
    </submittedName>
</protein>
<dbReference type="PANTHER" id="PTHR44858">
    <property type="entry name" value="TETRATRICOPEPTIDE REPEAT PROTEIN 6"/>
    <property type="match status" value="1"/>
</dbReference>
<dbReference type="EMBL" id="ASSJ01000001">
    <property type="protein sequence ID" value="ERN43200.1"/>
    <property type="molecule type" value="Genomic_DNA"/>
</dbReference>
<dbReference type="SUPFAM" id="SSF48439">
    <property type="entry name" value="Protein prenylyltransferase"/>
    <property type="match status" value="1"/>
</dbReference>
<dbReference type="RefSeq" id="WP_022603749.1">
    <property type="nucleotide sequence ID" value="NZ_ASSJ01000001.1"/>
</dbReference>
<evidence type="ECO:0000313" key="7">
    <source>
        <dbReference type="Proteomes" id="UP000016960"/>
    </source>
</evidence>
<dbReference type="SMART" id="SM00028">
    <property type="entry name" value="TPR"/>
    <property type="match status" value="4"/>
</dbReference>
<feature type="repeat" description="TPR" evidence="3">
    <location>
        <begin position="321"/>
        <end position="354"/>
    </location>
</feature>
<keyword evidence="2 3" id="KW-0802">TPR repeat</keyword>
<keyword evidence="5" id="KW-1133">Transmembrane helix</keyword>
<gene>
    <name evidence="6" type="ORF">KR51_00000960</name>
</gene>
<evidence type="ECO:0000256" key="1">
    <source>
        <dbReference type="ARBA" id="ARBA00022737"/>
    </source>
</evidence>
<dbReference type="STRING" id="582515.KR51_00000960"/>
<accession>U5DU36</accession>
<feature type="transmembrane region" description="Helical" evidence="5">
    <location>
        <begin position="184"/>
        <end position="204"/>
    </location>
</feature>
<keyword evidence="5" id="KW-0472">Membrane</keyword>
<reference evidence="6 7" key="1">
    <citation type="submission" date="2013-05" db="EMBL/GenBank/DDBJ databases">
        <title>Draft genome sequence of Rubidibacter lacunae KORDI 51-2.</title>
        <authorList>
            <person name="Choi D.H."/>
            <person name="Noh J.H."/>
            <person name="Kwon K.-K."/>
            <person name="Lee J.-H."/>
            <person name="Ryu J.-Y."/>
        </authorList>
    </citation>
    <scope>NUCLEOTIDE SEQUENCE [LARGE SCALE GENOMIC DNA]</scope>
    <source>
        <strain evidence="6 7">KORDI 51-2</strain>
    </source>
</reference>
<dbReference type="Proteomes" id="UP000016960">
    <property type="component" value="Unassembled WGS sequence"/>
</dbReference>
<evidence type="ECO:0000256" key="2">
    <source>
        <dbReference type="ARBA" id="ARBA00022803"/>
    </source>
</evidence>
<dbReference type="PROSITE" id="PS50005">
    <property type="entry name" value="TPR"/>
    <property type="match status" value="4"/>
</dbReference>
<dbReference type="Gene3D" id="1.25.40.10">
    <property type="entry name" value="Tetratricopeptide repeat domain"/>
    <property type="match status" value="2"/>
</dbReference>
<dbReference type="InParanoid" id="U5DU36"/>
<dbReference type="PATRIC" id="fig|582515.4.peg.116"/>
<evidence type="ECO:0000256" key="3">
    <source>
        <dbReference type="PROSITE-ProRule" id="PRU00339"/>
    </source>
</evidence>
<proteinExistence type="predicted"/>
<organism evidence="6 7">
    <name type="scientific">Rubidibacter lacunae KORDI 51-2</name>
    <dbReference type="NCBI Taxonomy" id="582515"/>
    <lineage>
        <taxon>Bacteria</taxon>
        <taxon>Bacillati</taxon>
        <taxon>Cyanobacteriota</taxon>
        <taxon>Cyanophyceae</taxon>
        <taxon>Oscillatoriophycideae</taxon>
        <taxon>Chroococcales</taxon>
        <taxon>Aphanothecaceae</taxon>
        <taxon>Rubidibacter</taxon>
    </lineage>
</organism>